<dbReference type="GO" id="GO:0005576">
    <property type="term" value="C:extracellular region"/>
    <property type="evidence" value="ECO:0007669"/>
    <property type="project" value="UniProtKB-SubCell"/>
</dbReference>
<dbReference type="Pfam" id="PF05954">
    <property type="entry name" value="Phage_GPD"/>
    <property type="match status" value="1"/>
</dbReference>
<dbReference type="SUPFAM" id="SSF69279">
    <property type="entry name" value="Phage tail proteins"/>
    <property type="match status" value="2"/>
</dbReference>
<feature type="domain" description="Gp5/Type VI secretion system Vgr protein OB-fold" evidence="4">
    <location>
        <begin position="372"/>
        <end position="441"/>
    </location>
</feature>
<dbReference type="EMBL" id="CQBM01000011">
    <property type="protein sequence ID" value="CNI51066.1"/>
    <property type="molecule type" value="Genomic_DNA"/>
</dbReference>
<dbReference type="InterPro" id="IPR037026">
    <property type="entry name" value="Vgr_OB-fold_dom_sf"/>
</dbReference>
<name>A0AA36LPJ0_YERMO</name>
<dbReference type="Gene3D" id="4.10.220.110">
    <property type="match status" value="1"/>
</dbReference>
<evidence type="ECO:0000313" key="6">
    <source>
        <dbReference type="EMBL" id="CNI51066.1"/>
    </source>
</evidence>
<dbReference type="InterPro" id="IPR017847">
    <property type="entry name" value="T6SS_RhsGE_Vgr_subset"/>
</dbReference>
<dbReference type="AlphaFoldDB" id="A0AA36LPJ0"/>
<dbReference type="InterPro" id="IPR006531">
    <property type="entry name" value="Gp5/Vgr_OB"/>
</dbReference>
<dbReference type="InterPro" id="IPR050708">
    <property type="entry name" value="T6SS_VgrG/RHS"/>
</dbReference>
<dbReference type="Gene3D" id="2.30.110.50">
    <property type="match status" value="1"/>
</dbReference>
<evidence type="ECO:0000256" key="2">
    <source>
        <dbReference type="ARBA" id="ARBA00005558"/>
    </source>
</evidence>
<dbReference type="PANTHER" id="PTHR32305">
    <property type="match status" value="1"/>
</dbReference>
<dbReference type="Gene3D" id="3.55.50.10">
    <property type="entry name" value="Baseplate protein-like domains"/>
    <property type="match status" value="1"/>
</dbReference>
<dbReference type="PANTHER" id="PTHR32305:SF15">
    <property type="entry name" value="PROTEIN RHSA-RELATED"/>
    <property type="match status" value="1"/>
</dbReference>
<protein>
    <submittedName>
        <fullName evidence="6">Rhs element Vgr protein</fullName>
    </submittedName>
</protein>
<proteinExistence type="inferred from homology"/>
<dbReference type="Proteomes" id="UP000040841">
    <property type="component" value="Unassembled WGS sequence"/>
</dbReference>
<feature type="domain" description="Gp5/Type VI secretion system Vgr C-terminal trimerisation" evidence="5">
    <location>
        <begin position="458"/>
        <end position="563"/>
    </location>
</feature>
<sequence length="644" mass="70912">MSAGQNKRFIRWLGNAANDMLLLKLTGEESISQPYQYSAHFSSSLTSTQLNGYLGKELVCRIGDTERGRYVHGVLTAIQEVNDSQNISHYIGLIEPRMALLRLGCNLRVFQNMNVPDLVCQLLREHNITDIDLRLRAQYPAREYCIQYRESDFNFISRLMEQEGIYYFFLHSEQKHTLVLADHPANHPVANPRELPFDSQSSNQDKFGVHHWKIYSTLAASSVKLLGFNTQQANSIAGESNSNNQNQAVDTVSYIDFVGDEKRDHLTTTAQVKIEQLEADTQLFSGEIRSYWLSCGEVFGLTNHPSCRGDFRIKSLSLHVSSNVNGDLADCGCSIIALDGDKKYRADVSTPIPTLSGIITAKVVGPDSEEIHTDEHGRIKIQFHWDQENQKDGSSSCWVRVAQPWAGGRFGSLFLPRVGSEVIVSFVQGNVDYPLVTGAVFNGENKPPFTLPDEKQMSGFVTRTSQDGTIEQGHRLSFDDSKDAEKLTIISQKDLLLTVKNDMTSEIQHAANLTIGTDRTTEITKGNDALTLKQGDYSTALEQGNYRLTIKGSLTSQLEGGDHQLTISGGGSEISADKTCLLESSQGIELKVGNSKISITPVGITLTATTIKIESSATAELKGSMVTVQGDGMTQVKGGLVMIG</sequence>
<dbReference type="Pfam" id="PF04717">
    <property type="entry name" value="Phage_base_V"/>
    <property type="match status" value="1"/>
</dbReference>
<keyword evidence="3" id="KW-0964">Secreted</keyword>
<dbReference type="InterPro" id="IPR006533">
    <property type="entry name" value="T6SS_Vgr_RhsGE"/>
</dbReference>
<evidence type="ECO:0000256" key="3">
    <source>
        <dbReference type="ARBA" id="ARBA00022525"/>
    </source>
</evidence>
<dbReference type="Pfam" id="PF22178">
    <property type="entry name" value="Gp5_trimer_C"/>
    <property type="match status" value="1"/>
</dbReference>
<comment type="caution">
    <text evidence="6">The sequence shown here is derived from an EMBL/GenBank/DDBJ whole genome shotgun (WGS) entry which is preliminary data.</text>
</comment>
<comment type="similarity">
    <text evidence="2">Belongs to the VgrG protein family.</text>
</comment>
<evidence type="ECO:0000259" key="4">
    <source>
        <dbReference type="Pfam" id="PF04717"/>
    </source>
</evidence>
<dbReference type="SUPFAM" id="SSF69255">
    <property type="entry name" value="gp5 N-terminal domain-like"/>
    <property type="match status" value="1"/>
</dbReference>
<accession>A0AA36LPJ0</accession>
<dbReference type="NCBIfam" id="TIGR03361">
    <property type="entry name" value="VI_Rhs_Vgr"/>
    <property type="match status" value="1"/>
</dbReference>
<gene>
    <name evidence="6" type="ORF">ERS008502_03482</name>
</gene>
<dbReference type="Gene3D" id="2.40.50.230">
    <property type="entry name" value="Gp5 N-terminal domain"/>
    <property type="match status" value="1"/>
</dbReference>
<dbReference type="NCBIfam" id="TIGR01646">
    <property type="entry name" value="vgr_GE"/>
    <property type="match status" value="1"/>
</dbReference>
<dbReference type="SUPFAM" id="SSF69349">
    <property type="entry name" value="Phage fibre proteins"/>
    <property type="match status" value="1"/>
</dbReference>
<reference evidence="6 7" key="1">
    <citation type="submission" date="2015-03" db="EMBL/GenBank/DDBJ databases">
        <authorList>
            <consortium name="Pathogen Informatics"/>
            <person name="Murphy D."/>
        </authorList>
    </citation>
    <scope>NUCLEOTIDE SEQUENCE [LARGE SCALE GENOMIC DNA]</scope>
    <source>
        <strain evidence="6 7">FE82747</strain>
    </source>
</reference>
<evidence type="ECO:0000256" key="1">
    <source>
        <dbReference type="ARBA" id="ARBA00004613"/>
    </source>
</evidence>
<evidence type="ECO:0000259" key="5">
    <source>
        <dbReference type="Pfam" id="PF22178"/>
    </source>
</evidence>
<organism evidence="6 7">
    <name type="scientific">Yersinia mollaretii</name>
    <dbReference type="NCBI Taxonomy" id="33060"/>
    <lineage>
        <taxon>Bacteria</taxon>
        <taxon>Pseudomonadati</taxon>
        <taxon>Pseudomonadota</taxon>
        <taxon>Gammaproteobacteria</taxon>
        <taxon>Enterobacterales</taxon>
        <taxon>Yersiniaceae</taxon>
        <taxon>Yersinia</taxon>
    </lineage>
</organism>
<comment type="subcellular location">
    <subcellularLocation>
        <location evidence="1">Secreted</location>
    </subcellularLocation>
</comment>
<evidence type="ECO:0000313" key="7">
    <source>
        <dbReference type="Proteomes" id="UP000040841"/>
    </source>
</evidence>
<dbReference type="InterPro" id="IPR054030">
    <property type="entry name" value="Gp5_Vgr_C"/>
</dbReference>
<dbReference type="RefSeq" id="WP_049645711.1">
    <property type="nucleotide sequence ID" value="NZ_CABMMJ010000011.1"/>
</dbReference>